<evidence type="ECO:0000256" key="3">
    <source>
        <dbReference type="PROSITE-ProRule" id="PRU00023"/>
    </source>
</evidence>
<organism evidence="5 6">
    <name type="scientific">Aspergillus luchuensis (strain CBS 106.47)</name>
    <dbReference type="NCBI Taxonomy" id="1137211"/>
    <lineage>
        <taxon>Eukaryota</taxon>
        <taxon>Fungi</taxon>
        <taxon>Dikarya</taxon>
        <taxon>Ascomycota</taxon>
        <taxon>Pezizomycotina</taxon>
        <taxon>Eurotiomycetes</taxon>
        <taxon>Eurotiomycetidae</taxon>
        <taxon>Eurotiales</taxon>
        <taxon>Aspergillaceae</taxon>
        <taxon>Aspergillus</taxon>
        <taxon>Aspergillus subgen. Circumdati</taxon>
    </lineage>
</organism>
<name>A0A1M3SZN5_ASPLC</name>
<dbReference type="InterPro" id="IPR036770">
    <property type="entry name" value="Ankyrin_rpt-contain_sf"/>
</dbReference>
<evidence type="ECO:0000256" key="2">
    <source>
        <dbReference type="ARBA" id="ARBA00023043"/>
    </source>
</evidence>
<dbReference type="EMBL" id="KV878265">
    <property type="protein sequence ID" value="OJZ79941.1"/>
    <property type="molecule type" value="Genomic_DNA"/>
</dbReference>
<keyword evidence="1" id="KW-0677">Repeat</keyword>
<dbReference type="PROSITE" id="PS50181">
    <property type="entry name" value="FBOX"/>
    <property type="match status" value="1"/>
</dbReference>
<feature type="repeat" description="ANK" evidence="3">
    <location>
        <begin position="614"/>
        <end position="640"/>
    </location>
</feature>
<dbReference type="PROSITE" id="PS50297">
    <property type="entry name" value="ANK_REP_REGION"/>
    <property type="match status" value="1"/>
</dbReference>
<evidence type="ECO:0000259" key="4">
    <source>
        <dbReference type="PROSITE" id="PS50181"/>
    </source>
</evidence>
<dbReference type="AlphaFoldDB" id="A0A1M3SZN5"/>
<dbReference type="InterPro" id="IPR036047">
    <property type="entry name" value="F-box-like_dom_sf"/>
</dbReference>
<dbReference type="InterPro" id="IPR002110">
    <property type="entry name" value="Ankyrin_rpt"/>
</dbReference>
<evidence type="ECO:0000313" key="5">
    <source>
        <dbReference type="EMBL" id="OJZ79941.1"/>
    </source>
</evidence>
<dbReference type="Pfam" id="PF12796">
    <property type="entry name" value="Ank_2"/>
    <property type="match status" value="2"/>
</dbReference>
<dbReference type="PROSITE" id="PS50088">
    <property type="entry name" value="ANK_REPEAT"/>
    <property type="match status" value="1"/>
</dbReference>
<dbReference type="SMART" id="SM00256">
    <property type="entry name" value="FBOX"/>
    <property type="match status" value="1"/>
</dbReference>
<dbReference type="SUPFAM" id="SSF48403">
    <property type="entry name" value="Ankyrin repeat"/>
    <property type="match status" value="1"/>
</dbReference>
<dbReference type="PANTHER" id="PTHR24198">
    <property type="entry name" value="ANKYRIN REPEAT AND PROTEIN KINASE DOMAIN-CONTAINING PROTEIN"/>
    <property type="match status" value="1"/>
</dbReference>
<dbReference type="Pfam" id="PF00646">
    <property type="entry name" value="F-box"/>
    <property type="match status" value="1"/>
</dbReference>
<keyword evidence="2 3" id="KW-0040">ANK repeat</keyword>
<dbReference type="SUPFAM" id="SSF81383">
    <property type="entry name" value="F-box domain"/>
    <property type="match status" value="1"/>
</dbReference>
<reference evidence="6" key="1">
    <citation type="journal article" date="2017" name="Genome Biol.">
        <title>Comparative genomics reveals high biological diversity and specific adaptations in the industrially and medically important fungal genus Aspergillus.</title>
        <authorList>
            <person name="de Vries R.P."/>
            <person name="Riley R."/>
            <person name="Wiebenga A."/>
            <person name="Aguilar-Osorio G."/>
            <person name="Amillis S."/>
            <person name="Uchima C.A."/>
            <person name="Anderluh G."/>
            <person name="Asadollahi M."/>
            <person name="Askin M."/>
            <person name="Barry K."/>
            <person name="Battaglia E."/>
            <person name="Bayram O."/>
            <person name="Benocci T."/>
            <person name="Braus-Stromeyer S.A."/>
            <person name="Caldana C."/>
            <person name="Canovas D."/>
            <person name="Cerqueira G.C."/>
            <person name="Chen F."/>
            <person name="Chen W."/>
            <person name="Choi C."/>
            <person name="Clum A."/>
            <person name="Dos Santos R.A."/>
            <person name="Damasio A.R."/>
            <person name="Diallinas G."/>
            <person name="Emri T."/>
            <person name="Fekete E."/>
            <person name="Flipphi M."/>
            <person name="Freyberg S."/>
            <person name="Gallo A."/>
            <person name="Gournas C."/>
            <person name="Habgood R."/>
            <person name="Hainaut M."/>
            <person name="Harispe M.L."/>
            <person name="Henrissat B."/>
            <person name="Hilden K.S."/>
            <person name="Hope R."/>
            <person name="Hossain A."/>
            <person name="Karabika E."/>
            <person name="Karaffa L."/>
            <person name="Karanyi Z."/>
            <person name="Krasevec N."/>
            <person name="Kuo A."/>
            <person name="Kusch H."/>
            <person name="LaButti K."/>
            <person name="Lagendijk E.L."/>
            <person name="Lapidus A."/>
            <person name="Levasseur A."/>
            <person name="Lindquist E."/>
            <person name="Lipzen A."/>
            <person name="Logrieco A.F."/>
            <person name="MacCabe A."/>
            <person name="Maekelae M.R."/>
            <person name="Malavazi I."/>
            <person name="Melin P."/>
            <person name="Meyer V."/>
            <person name="Mielnichuk N."/>
            <person name="Miskei M."/>
            <person name="Molnar A.P."/>
            <person name="Mule G."/>
            <person name="Ngan C.Y."/>
            <person name="Orejas M."/>
            <person name="Orosz E."/>
            <person name="Ouedraogo J.P."/>
            <person name="Overkamp K.M."/>
            <person name="Park H.-S."/>
            <person name="Perrone G."/>
            <person name="Piumi F."/>
            <person name="Punt P.J."/>
            <person name="Ram A.F."/>
            <person name="Ramon A."/>
            <person name="Rauscher S."/>
            <person name="Record E."/>
            <person name="Riano-Pachon D.M."/>
            <person name="Robert V."/>
            <person name="Roehrig J."/>
            <person name="Ruller R."/>
            <person name="Salamov A."/>
            <person name="Salih N.S."/>
            <person name="Samson R.A."/>
            <person name="Sandor E."/>
            <person name="Sanguinetti M."/>
            <person name="Schuetze T."/>
            <person name="Sepcic K."/>
            <person name="Shelest E."/>
            <person name="Sherlock G."/>
            <person name="Sophianopoulou V."/>
            <person name="Squina F.M."/>
            <person name="Sun H."/>
            <person name="Susca A."/>
            <person name="Todd R.B."/>
            <person name="Tsang A."/>
            <person name="Unkles S.E."/>
            <person name="van de Wiele N."/>
            <person name="van Rossen-Uffink D."/>
            <person name="Oliveira J.V."/>
            <person name="Vesth T.C."/>
            <person name="Visser J."/>
            <person name="Yu J.-H."/>
            <person name="Zhou M."/>
            <person name="Andersen M.R."/>
            <person name="Archer D.B."/>
            <person name="Baker S.E."/>
            <person name="Benoit I."/>
            <person name="Brakhage A.A."/>
            <person name="Braus G.H."/>
            <person name="Fischer R."/>
            <person name="Frisvad J.C."/>
            <person name="Goldman G.H."/>
            <person name="Houbraken J."/>
            <person name="Oakley B."/>
            <person name="Pocsi I."/>
            <person name="Scazzocchio C."/>
            <person name="Seiboth B."/>
            <person name="vanKuyk P.A."/>
            <person name="Wortman J."/>
            <person name="Dyer P.S."/>
            <person name="Grigoriev I.V."/>
        </authorList>
    </citation>
    <scope>NUCLEOTIDE SEQUENCE [LARGE SCALE GENOMIC DNA]</scope>
    <source>
        <strain evidence="6">CBS 106.47</strain>
    </source>
</reference>
<gene>
    <name evidence="5" type="ORF">ASPFODRAFT_517575</name>
</gene>
<proteinExistence type="predicted"/>
<dbReference type="VEuPathDB" id="FungiDB:ASPFODRAFT_517575"/>
<evidence type="ECO:0000256" key="1">
    <source>
        <dbReference type="ARBA" id="ARBA00022737"/>
    </source>
</evidence>
<evidence type="ECO:0000313" key="6">
    <source>
        <dbReference type="Proteomes" id="UP000184063"/>
    </source>
</evidence>
<sequence>MQSASRNLLQLPVEILEIITLQLEYAYEINSLSQTCRRLYNIANNHLFRCYAKECSPRGLERVVKNNNARALYKLLTNGLNFDQYFCTTGHATPIMLTVEKDLSKIADLLVAYSEVCLKSDRCKYGLSVRGPGHREYEDDLEGALYRAAIKGSLGVTKVLVSSTGVKKWQMSWALAYAVSRGQLALARYLVEEGGVDVNQKINRTGFFESFLAQAAYQGNLQMVELLVMAGANVNNPGLSRITECPLYVAAARNHEAVVQYLIEKGMRFHSVGFSDTLHLAEYFNLPDYTISNVVKSVDLSAIIAGPEFQRCGGYARSCVYDVVAACNDLPVYREAWNMRDSPHDWRHLAGSFGTAVLHGNLTVARYIVDEMIKLPGMVWAHEWRELVRYTTFYYDSAPAFDILLDCGPPADLPEGRKNWLNDLLSEARSYPKHMEILLQRGYLDEMVDIRIVKEILVGALGAGNLAFVWRLLKHCGVGPLDALDDSDPEYHGQSVLHIAARYSDLKTFREFLSKQNLALNPDRPIYCSALVSAAVGYNVDVIGYFLREGFGINSLYEMFTSKKDKVTEALIIHVATARIGPDNRIGKTVRENTAATVNFLLDHGAQVDTKDTLGRTALSIALEAGNPELANLLFHRGADPLIGLELGDNLSALEQLVRIFLREEYDISHFTILQESLEIMSVRGYKCDDFLRLIPRNEGTLSRPKVLSQFDDAPGVRGPLQLAYYEDRIYVRWSHFFLIREMRKRYWRALYTSSSE</sequence>
<dbReference type="Proteomes" id="UP000184063">
    <property type="component" value="Unassembled WGS sequence"/>
</dbReference>
<accession>A0A1M3SZN5</accession>
<protein>
    <recommendedName>
        <fullName evidence="4">F-box domain-containing protein</fullName>
    </recommendedName>
</protein>
<dbReference type="InterPro" id="IPR001810">
    <property type="entry name" value="F-box_dom"/>
</dbReference>
<dbReference type="SMART" id="SM00248">
    <property type="entry name" value="ANK"/>
    <property type="match status" value="9"/>
</dbReference>
<feature type="domain" description="F-box" evidence="4">
    <location>
        <begin position="5"/>
        <end position="51"/>
    </location>
</feature>
<dbReference type="Gene3D" id="1.25.40.20">
    <property type="entry name" value="Ankyrin repeat-containing domain"/>
    <property type="match status" value="2"/>
</dbReference>
<dbReference type="PANTHER" id="PTHR24198:SF165">
    <property type="entry name" value="ANKYRIN REPEAT-CONTAINING PROTEIN-RELATED"/>
    <property type="match status" value="1"/>
</dbReference>